<organism evidence="1 2">
    <name type="scientific">Trichonephila inaurata madagascariensis</name>
    <dbReference type="NCBI Taxonomy" id="2747483"/>
    <lineage>
        <taxon>Eukaryota</taxon>
        <taxon>Metazoa</taxon>
        <taxon>Ecdysozoa</taxon>
        <taxon>Arthropoda</taxon>
        <taxon>Chelicerata</taxon>
        <taxon>Arachnida</taxon>
        <taxon>Araneae</taxon>
        <taxon>Araneomorphae</taxon>
        <taxon>Entelegynae</taxon>
        <taxon>Araneoidea</taxon>
        <taxon>Nephilidae</taxon>
        <taxon>Trichonephila</taxon>
        <taxon>Trichonephila inaurata</taxon>
    </lineage>
</organism>
<keyword evidence="2" id="KW-1185">Reference proteome</keyword>
<sequence>MPPFEASARTQPKACRPPPCFQQSVSVPETFWLAVVIAALSRPAPAQSLVCRKCRANGSPAKTLMPRNEINEVFVQSSSHISVPVQILGKLPASSVIFSQPCIRLFRNSRRSPGPKSRESSLKCNKISLPCQESVECYGLYKTSVSKCRKETHA</sequence>
<accession>A0A8X7C5R6</accession>
<name>A0A8X7C5R6_9ARAC</name>
<protein>
    <submittedName>
        <fullName evidence="1">Uncharacterized protein</fullName>
    </submittedName>
</protein>
<dbReference type="EMBL" id="BMAV01009944">
    <property type="protein sequence ID" value="GFY54587.1"/>
    <property type="molecule type" value="Genomic_DNA"/>
</dbReference>
<proteinExistence type="predicted"/>
<evidence type="ECO:0000313" key="2">
    <source>
        <dbReference type="Proteomes" id="UP000886998"/>
    </source>
</evidence>
<gene>
    <name evidence="1" type="ORF">TNIN_261721</name>
</gene>
<comment type="caution">
    <text evidence="1">The sequence shown here is derived from an EMBL/GenBank/DDBJ whole genome shotgun (WGS) entry which is preliminary data.</text>
</comment>
<evidence type="ECO:0000313" key="1">
    <source>
        <dbReference type="EMBL" id="GFY54587.1"/>
    </source>
</evidence>
<dbReference type="AlphaFoldDB" id="A0A8X7C5R6"/>
<reference evidence="1" key="1">
    <citation type="submission" date="2020-08" db="EMBL/GenBank/DDBJ databases">
        <title>Multicomponent nature underlies the extraordinary mechanical properties of spider dragline silk.</title>
        <authorList>
            <person name="Kono N."/>
            <person name="Nakamura H."/>
            <person name="Mori M."/>
            <person name="Yoshida Y."/>
            <person name="Ohtoshi R."/>
            <person name="Malay A.D."/>
            <person name="Moran D.A.P."/>
            <person name="Tomita M."/>
            <person name="Numata K."/>
            <person name="Arakawa K."/>
        </authorList>
    </citation>
    <scope>NUCLEOTIDE SEQUENCE</scope>
</reference>
<dbReference type="Proteomes" id="UP000886998">
    <property type="component" value="Unassembled WGS sequence"/>
</dbReference>